<evidence type="ECO:0000313" key="3">
    <source>
        <dbReference type="Proteomes" id="UP000257004"/>
    </source>
</evidence>
<sequence>MKKVILLITCIILSSCNNSKYSSNEEKALFDKISQLENENKSLKDSLSKNERDFLNSQILIGVPDVETIKVGKNNNIVMLFQTFDKKLPKYEIYKIEGKKEIKIGDNNQTRFNYNFIPKSINDNKMHLLVKIPYEGKIITIQNSMVFNIKK</sequence>
<proteinExistence type="predicted"/>
<evidence type="ECO:0000256" key="1">
    <source>
        <dbReference type="SAM" id="Coils"/>
    </source>
</evidence>
<dbReference type="OrthoDB" id="1369516at2"/>
<evidence type="ECO:0008006" key="4">
    <source>
        <dbReference type="Google" id="ProtNLM"/>
    </source>
</evidence>
<evidence type="ECO:0000313" key="2">
    <source>
        <dbReference type="EMBL" id="RED24578.1"/>
    </source>
</evidence>
<dbReference type="AlphaFoldDB" id="A0A3D9FV91"/>
<name>A0A3D9FV91_9FLAO</name>
<dbReference type="EMBL" id="QRDQ01000008">
    <property type="protein sequence ID" value="RED24578.1"/>
    <property type="molecule type" value="Genomic_DNA"/>
</dbReference>
<keyword evidence="3" id="KW-1185">Reference proteome</keyword>
<dbReference type="Proteomes" id="UP000257004">
    <property type="component" value="Unassembled WGS sequence"/>
</dbReference>
<feature type="coiled-coil region" evidence="1">
    <location>
        <begin position="26"/>
        <end position="53"/>
    </location>
</feature>
<accession>A0A3D9FV91</accession>
<keyword evidence="1" id="KW-0175">Coiled coil</keyword>
<organism evidence="2 3">
    <name type="scientific">Flavobacterium cutihirudinis</name>
    <dbReference type="NCBI Taxonomy" id="1265740"/>
    <lineage>
        <taxon>Bacteria</taxon>
        <taxon>Pseudomonadati</taxon>
        <taxon>Bacteroidota</taxon>
        <taxon>Flavobacteriia</taxon>
        <taxon>Flavobacteriales</taxon>
        <taxon>Flavobacteriaceae</taxon>
        <taxon>Flavobacterium</taxon>
    </lineage>
</organism>
<comment type="caution">
    <text evidence="2">The sequence shown here is derived from an EMBL/GenBank/DDBJ whole genome shotgun (WGS) entry which is preliminary data.</text>
</comment>
<gene>
    <name evidence="2" type="ORF">BD847_1308</name>
</gene>
<dbReference type="RefSeq" id="WP_115887459.1">
    <property type="nucleotide sequence ID" value="NZ_QRDQ01000008.1"/>
</dbReference>
<protein>
    <recommendedName>
        <fullName evidence="4">Lipoprotein</fullName>
    </recommendedName>
</protein>
<dbReference type="PROSITE" id="PS51257">
    <property type="entry name" value="PROKAR_LIPOPROTEIN"/>
    <property type="match status" value="1"/>
</dbReference>
<reference evidence="2 3" key="1">
    <citation type="submission" date="2018-07" db="EMBL/GenBank/DDBJ databases">
        <title>Genomic Encyclopedia of Archaeal and Bacterial Type Strains, Phase II (KMG-II): from individual species to whole genera.</title>
        <authorList>
            <person name="Goeker M."/>
        </authorList>
    </citation>
    <scope>NUCLEOTIDE SEQUENCE [LARGE SCALE GENOMIC DNA]</scope>
    <source>
        <strain evidence="2 3">DSM 25795</strain>
    </source>
</reference>